<reference evidence="4" key="2">
    <citation type="submission" date="2020-09" db="EMBL/GenBank/DDBJ databases">
        <authorList>
            <person name="Sun Q."/>
            <person name="Zhou Y."/>
        </authorList>
    </citation>
    <scope>NUCLEOTIDE SEQUENCE</scope>
    <source>
        <strain evidence="4">CGMCC 1.14988</strain>
    </source>
</reference>
<keyword evidence="5" id="KW-1185">Reference proteome</keyword>
<keyword evidence="4" id="KW-0969">Cilium</keyword>
<proteinExistence type="inferred from homology"/>
<comment type="similarity">
    <text evidence="1">Belongs to the flagella basal body rod proteins family.</text>
</comment>
<reference evidence="4" key="1">
    <citation type="journal article" date="2014" name="Int. J. Syst. Evol. Microbiol.">
        <title>Complete genome sequence of Corynebacterium casei LMG S-19264T (=DSM 44701T), isolated from a smear-ripened cheese.</title>
        <authorList>
            <consortium name="US DOE Joint Genome Institute (JGI-PGF)"/>
            <person name="Walter F."/>
            <person name="Albersmeier A."/>
            <person name="Kalinowski J."/>
            <person name="Ruckert C."/>
        </authorList>
    </citation>
    <scope>NUCLEOTIDE SEQUENCE</scope>
    <source>
        <strain evidence="4">CGMCC 1.14988</strain>
    </source>
</reference>
<feature type="domain" description="Flagellar basal-body/hook protein C-terminal" evidence="3">
    <location>
        <begin position="89"/>
        <end position="133"/>
    </location>
</feature>
<keyword evidence="4" id="KW-0966">Cell projection</keyword>
<evidence type="ECO:0000313" key="5">
    <source>
        <dbReference type="Proteomes" id="UP000650511"/>
    </source>
</evidence>
<organism evidence="4 5">
    <name type="scientific">Egicoccus halophilus</name>
    <dbReference type="NCBI Taxonomy" id="1670830"/>
    <lineage>
        <taxon>Bacteria</taxon>
        <taxon>Bacillati</taxon>
        <taxon>Actinomycetota</taxon>
        <taxon>Nitriliruptoria</taxon>
        <taxon>Egicoccales</taxon>
        <taxon>Egicoccaceae</taxon>
        <taxon>Egicoccus</taxon>
    </lineage>
</organism>
<evidence type="ECO:0000259" key="3">
    <source>
        <dbReference type="Pfam" id="PF06429"/>
    </source>
</evidence>
<dbReference type="PANTHER" id="PTHR30435">
    <property type="entry name" value="FLAGELLAR PROTEIN"/>
    <property type="match status" value="1"/>
</dbReference>
<sequence>MSFSSMNIGRTGVGFAHHWLDTIAHNIANANTVAPGGEEPFRALQLVARPLGGGPFASTGSGVHVAQQVRDGGDPARTYDPDHPLADEQGTVTQPVVDLGSQMVDMMIAQRAYQANLRTVESAKEAYQAALRLGGSQ</sequence>
<feature type="compositionally biased region" description="Basic and acidic residues" evidence="2">
    <location>
        <begin position="71"/>
        <end position="86"/>
    </location>
</feature>
<dbReference type="Pfam" id="PF06429">
    <property type="entry name" value="Flg_bbr_C"/>
    <property type="match status" value="1"/>
</dbReference>
<feature type="region of interest" description="Disordered" evidence="2">
    <location>
        <begin position="58"/>
        <end position="91"/>
    </location>
</feature>
<dbReference type="PANTHER" id="PTHR30435:SF2">
    <property type="entry name" value="FLAGELLAR BASAL-BODY ROD PROTEIN FLGC"/>
    <property type="match status" value="1"/>
</dbReference>
<protein>
    <submittedName>
        <fullName evidence="4">Flagellar basal-body rod protein FlgC</fullName>
    </submittedName>
</protein>
<dbReference type="GO" id="GO:0071978">
    <property type="term" value="P:bacterial-type flagellum-dependent swarming motility"/>
    <property type="evidence" value="ECO:0007669"/>
    <property type="project" value="TreeGrafter"/>
</dbReference>
<dbReference type="GO" id="GO:0009288">
    <property type="term" value="C:bacterial-type flagellum"/>
    <property type="evidence" value="ECO:0007669"/>
    <property type="project" value="TreeGrafter"/>
</dbReference>
<name>A0A8J3A8K3_9ACTN</name>
<dbReference type="RefSeq" id="WP_130649043.1">
    <property type="nucleotide sequence ID" value="NZ_BMHA01000007.1"/>
</dbReference>
<evidence type="ECO:0000256" key="2">
    <source>
        <dbReference type="SAM" id="MobiDB-lite"/>
    </source>
</evidence>
<evidence type="ECO:0000256" key="1">
    <source>
        <dbReference type="ARBA" id="ARBA00009677"/>
    </source>
</evidence>
<dbReference type="AlphaFoldDB" id="A0A8J3A8K3"/>
<dbReference type="OrthoDB" id="9794148at2"/>
<comment type="caution">
    <text evidence="4">The sequence shown here is derived from an EMBL/GenBank/DDBJ whole genome shotgun (WGS) entry which is preliminary data.</text>
</comment>
<dbReference type="Proteomes" id="UP000650511">
    <property type="component" value="Unassembled WGS sequence"/>
</dbReference>
<accession>A0A8J3A8K3</accession>
<keyword evidence="4" id="KW-0282">Flagellum</keyword>
<gene>
    <name evidence="4" type="ORF">GCM10011354_20330</name>
</gene>
<dbReference type="InterPro" id="IPR010930">
    <property type="entry name" value="Flg_bb/hook_C_dom"/>
</dbReference>
<evidence type="ECO:0000313" key="4">
    <source>
        <dbReference type="EMBL" id="GGI06685.1"/>
    </source>
</evidence>
<dbReference type="EMBL" id="BMHA01000007">
    <property type="protein sequence ID" value="GGI06685.1"/>
    <property type="molecule type" value="Genomic_DNA"/>
</dbReference>